<protein>
    <submittedName>
        <fullName evidence="1">Uncharacterized protein</fullName>
    </submittedName>
</protein>
<keyword evidence="2" id="KW-1185">Reference proteome</keyword>
<accession>A0ABQ9VT54</accession>
<comment type="caution">
    <text evidence="1">The sequence shown here is derived from an EMBL/GenBank/DDBJ whole genome shotgun (WGS) entry which is preliminary data.</text>
</comment>
<sequence>MDKIILPRYLSPSPNPLALMDHGVKVASVLAYSFSRRCSYIAESDAAVKEKAIQELCLTEKPRDRVQPVPSNSECLATKHCPNKVSKNL</sequence>
<dbReference type="Proteomes" id="UP001266305">
    <property type="component" value="Unassembled WGS sequence"/>
</dbReference>
<dbReference type="EMBL" id="JASSZA010000005">
    <property type="protein sequence ID" value="KAK2111352.1"/>
    <property type="molecule type" value="Genomic_DNA"/>
</dbReference>
<organism evidence="1 2">
    <name type="scientific">Saguinus oedipus</name>
    <name type="common">Cotton-top tamarin</name>
    <name type="synonym">Oedipomidas oedipus</name>
    <dbReference type="NCBI Taxonomy" id="9490"/>
    <lineage>
        <taxon>Eukaryota</taxon>
        <taxon>Metazoa</taxon>
        <taxon>Chordata</taxon>
        <taxon>Craniata</taxon>
        <taxon>Vertebrata</taxon>
        <taxon>Euteleostomi</taxon>
        <taxon>Mammalia</taxon>
        <taxon>Eutheria</taxon>
        <taxon>Euarchontoglires</taxon>
        <taxon>Primates</taxon>
        <taxon>Haplorrhini</taxon>
        <taxon>Platyrrhini</taxon>
        <taxon>Cebidae</taxon>
        <taxon>Callitrichinae</taxon>
        <taxon>Saguinus</taxon>
    </lineage>
</organism>
<reference evidence="1 2" key="1">
    <citation type="submission" date="2023-05" db="EMBL/GenBank/DDBJ databases">
        <title>B98-5 Cell Line De Novo Hybrid Assembly: An Optical Mapping Approach.</title>
        <authorList>
            <person name="Kananen K."/>
            <person name="Auerbach J.A."/>
            <person name="Kautto E."/>
            <person name="Blachly J.S."/>
        </authorList>
    </citation>
    <scope>NUCLEOTIDE SEQUENCE [LARGE SCALE GENOMIC DNA]</scope>
    <source>
        <strain evidence="1">B95-8</strain>
        <tissue evidence="1">Cell line</tissue>
    </source>
</reference>
<evidence type="ECO:0000313" key="1">
    <source>
        <dbReference type="EMBL" id="KAK2111352.1"/>
    </source>
</evidence>
<name>A0ABQ9VT54_SAGOE</name>
<evidence type="ECO:0000313" key="2">
    <source>
        <dbReference type="Proteomes" id="UP001266305"/>
    </source>
</evidence>
<gene>
    <name evidence="1" type="ORF">P7K49_011098</name>
</gene>
<proteinExistence type="predicted"/>